<proteinExistence type="predicted"/>
<feature type="compositionally biased region" description="Basic residues" evidence="1">
    <location>
        <begin position="438"/>
        <end position="447"/>
    </location>
</feature>
<feature type="compositionally biased region" description="Low complexity" evidence="1">
    <location>
        <begin position="198"/>
        <end position="222"/>
    </location>
</feature>
<keyword evidence="4" id="KW-1185">Reference proteome</keyword>
<protein>
    <recommendedName>
        <fullName evidence="2">TRIP4/RQT4 C2HC5-type zinc finger domain-containing protein</fullName>
    </recommendedName>
</protein>
<feature type="region of interest" description="Disordered" evidence="1">
    <location>
        <begin position="532"/>
        <end position="559"/>
    </location>
</feature>
<feature type="region of interest" description="Disordered" evidence="1">
    <location>
        <begin position="101"/>
        <end position="149"/>
    </location>
</feature>
<feature type="domain" description="TRIP4/RQT4 C2HC5-type zinc finger" evidence="2">
    <location>
        <begin position="318"/>
        <end position="369"/>
    </location>
</feature>
<dbReference type="RefSeq" id="XP_062791783.1">
    <property type="nucleotide sequence ID" value="XM_062935732.1"/>
</dbReference>
<sequence length="559" mass="60287">MAPSTTPSWVVNDLSMVLGLDDETIKQMIIPDLESYTHEARLRVHLQDFLGPSNEAKSFTTRYISFRFPSLTSLTSTSVSSIPSQSIPSNSLLKPIPTTTSQIQAKGKPSGKASASKSSSPLSLSRPTSNAGSSRLPPSSQTPTHTQNQTQNIPEALEAAFGPGGKVYQKKRESDLLDSGWGKPSSSSSHGHSHGHGISRTGSGLGSGSNSAAPSGTTTPSGINTHGHGQTPVQRVRHAGAVNIQTYKPKPRLDTPPIGTTTIDSRSNSSKGKNRSSAEKIWDTPKSKQVKKLENVKEKLRILKEGEGKIHQDDNTLKCFCQARVHPLSTYTPLCQSCGLVICSLQLPYLPCPSCSNPLSTPAQLARLILRIEGEIESQLAKEEREREQIERDRLARLAADAGGGSFPTLPGSNTSQQQITTSVGGRKVLTIASSKNTHGKGGKGKSKITSTTYFPQSSSSTTSSRPITPPPETIPRLRMNPLDIQKIEKELKKLLNLRDESDRSWADLKPDKRNDGLQLEYKELPVVHINPENTMGRRKKGKARKLGEGGREVPGAGA</sequence>
<evidence type="ECO:0000313" key="4">
    <source>
        <dbReference type="Proteomes" id="UP001329825"/>
    </source>
</evidence>
<dbReference type="GeneID" id="87956140"/>
<name>A0ABZ1CZ52_9TREE</name>
<evidence type="ECO:0000313" key="3">
    <source>
        <dbReference type="EMBL" id="WRT67043.1"/>
    </source>
</evidence>
<dbReference type="Proteomes" id="UP001329825">
    <property type="component" value="Chromosome 5"/>
</dbReference>
<feature type="region of interest" description="Disordered" evidence="1">
    <location>
        <begin position="168"/>
        <end position="286"/>
    </location>
</feature>
<feature type="compositionally biased region" description="Low complexity" evidence="1">
    <location>
        <begin position="106"/>
        <end position="125"/>
    </location>
</feature>
<feature type="compositionally biased region" description="Polar residues" evidence="1">
    <location>
        <begin position="223"/>
        <end position="233"/>
    </location>
</feature>
<evidence type="ECO:0000259" key="2">
    <source>
        <dbReference type="Pfam" id="PF06221"/>
    </source>
</evidence>
<dbReference type="EMBL" id="CP141885">
    <property type="protein sequence ID" value="WRT67043.1"/>
    <property type="molecule type" value="Genomic_DNA"/>
</dbReference>
<organism evidence="3 4">
    <name type="scientific">Kwoniella shivajii</name>
    <dbReference type="NCBI Taxonomy" id="564305"/>
    <lineage>
        <taxon>Eukaryota</taxon>
        <taxon>Fungi</taxon>
        <taxon>Dikarya</taxon>
        <taxon>Basidiomycota</taxon>
        <taxon>Agaricomycotina</taxon>
        <taxon>Tremellomycetes</taxon>
        <taxon>Tremellales</taxon>
        <taxon>Cryptococcaceae</taxon>
        <taxon>Kwoniella</taxon>
    </lineage>
</organism>
<feature type="compositionally biased region" description="Basic and acidic residues" evidence="1">
    <location>
        <begin position="276"/>
        <end position="286"/>
    </location>
</feature>
<accession>A0ABZ1CZ52</accession>
<feature type="compositionally biased region" description="Low complexity" evidence="1">
    <location>
        <begin position="448"/>
        <end position="467"/>
    </location>
</feature>
<reference evidence="3 4" key="1">
    <citation type="submission" date="2024-01" db="EMBL/GenBank/DDBJ databases">
        <title>Comparative genomics of Cryptococcus and Kwoniella reveals pathogenesis evolution and contrasting modes of karyotype evolution via chromosome fusion or intercentromeric recombination.</title>
        <authorList>
            <person name="Coelho M.A."/>
            <person name="David-Palma M."/>
            <person name="Shea T."/>
            <person name="Bowers K."/>
            <person name="McGinley-Smith S."/>
            <person name="Mohammad A.W."/>
            <person name="Gnirke A."/>
            <person name="Yurkov A.M."/>
            <person name="Nowrousian M."/>
            <person name="Sun S."/>
            <person name="Cuomo C.A."/>
            <person name="Heitman J."/>
        </authorList>
    </citation>
    <scope>NUCLEOTIDE SEQUENCE [LARGE SCALE GENOMIC DNA]</scope>
    <source>
        <strain evidence="3">CBS 11374</strain>
    </source>
</reference>
<feature type="compositionally biased region" description="Low complexity" evidence="1">
    <location>
        <begin position="76"/>
        <end position="93"/>
    </location>
</feature>
<evidence type="ECO:0000256" key="1">
    <source>
        <dbReference type="SAM" id="MobiDB-lite"/>
    </source>
</evidence>
<feature type="compositionally biased region" description="Low complexity" evidence="1">
    <location>
        <begin position="179"/>
        <end position="190"/>
    </location>
</feature>
<gene>
    <name evidence="3" type="ORF">IL334_004009</name>
</gene>
<feature type="region of interest" description="Disordered" evidence="1">
    <location>
        <begin position="76"/>
        <end position="95"/>
    </location>
</feature>
<dbReference type="InterPro" id="IPR009349">
    <property type="entry name" value="TRIP4/RQT4_C2HC5_Znf"/>
</dbReference>
<feature type="compositionally biased region" description="Low complexity" evidence="1">
    <location>
        <begin position="137"/>
        <end position="149"/>
    </location>
</feature>
<dbReference type="Pfam" id="PF06221">
    <property type="entry name" value="zf-C2HC5"/>
    <property type="match status" value="1"/>
</dbReference>
<feature type="region of interest" description="Disordered" evidence="1">
    <location>
        <begin position="435"/>
        <end position="478"/>
    </location>
</feature>